<dbReference type="EMBL" id="JBFDAA010000002">
    <property type="protein sequence ID" value="KAL1139288.1"/>
    <property type="molecule type" value="Genomic_DNA"/>
</dbReference>
<evidence type="ECO:0000256" key="9">
    <source>
        <dbReference type="ARBA" id="ARBA00022842"/>
    </source>
</evidence>
<comment type="cofactor">
    <cofactor evidence="1">
        <name>Mg(2+)</name>
        <dbReference type="ChEBI" id="CHEBI:18420"/>
    </cofactor>
</comment>
<evidence type="ECO:0000313" key="13">
    <source>
        <dbReference type="EMBL" id="KAL1139288.1"/>
    </source>
</evidence>
<reference evidence="13 14" key="1">
    <citation type="submission" date="2024-07" db="EMBL/GenBank/DDBJ databases">
        <title>Chromosome-level genome assembly of the water stick insect Ranatra chinensis (Heteroptera: Nepidae).</title>
        <authorList>
            <person name="Liu X."/>
        </authorList>
    </citation>
    <scope>NUCLEOTIDE SEQUENCE [LARGE SCALE GENOMIC DNA]</scope>
    <source>
        <strain evidence="13">Cailab_2021Rc</strain>
        <tissue evidence="13">Muscle</tissue>
    </source>
</reference>
<evidence type="ECO:0000256" key="2">
    <source>
        <dbReference type="ARBA" id="ARBA00010922"/>
    </source>
</evidence>
<comment type="caution">
    <text evidence="13">The sequence shown here is derived from an EMBL/GenBank/DDBJ whole genome shotgun (WGS) entry which is preliminary data.</text>
</comment>
<keyword evidence="8 10" id="KW-0862">Zinc</keyword>
<comment type="similarity">
    <text evidence="2">Belongs to the ZC3H12 family.</text>
</comment>
<dbReference type="PANTHER" id="PTHR12876:SF35">
    <property type="entry name" value="LD08718P-RELATED"/>
    <property type="match status" value="1"/>
</dbReference>
<keyword evidence="6 10" id="KW-0863">Zinc-finger</keyword>
<evidence type="ECO:0000256" key="4">
    <source>
        <dbReference type="ARBA" id="ARBA00022723"/>
    </source>
</evidence>
<evidence type="ECO:0000259" key="12">
    <source>
        <dbReference type="PROSITE" id="PS50103"/>
    </source>
</evidence>
<dbReference type="GO" id="GO:0008270">
    <property type="term" value="F:zinc ion binding"/>
    <property type="evidence" value="ECO:0007669"/>
    <property type="project" value="UniProtKB-KW"/>
</dbReference>
<feature type="region of interest" description="Disordered" evidence="11">
    <location>
        <begin position="342"/>
        <end position="385"/>
    </location>
</feature>
<feature type="compositionally biased region" description="Low complexity" evidence="11">
    <location>
        <begin position="358"/>
        <end position="374"/>
    </location>
</feature>
<dbReference type="InterPro" id="IPR040546">
    <property type="entry name" value="Rege-1_UBA-like"/>
</dbReference>
<feature type="zinc finger region" description="C3H1-type" evidence="10">
    <location>
        <begin position="301"/>
        <end position="326"/>
    </location>
</feature>
<dbReference type="Pfam" id="PF11977">
    <property type="entry name" value="RNase_Zc3h12a"/>
    <property type="match status" value="1"/>
</dbReference>
<dbReference type="PANTHER" id="PTHR12876">
    <property type="entry name" value="N4BP1-RELATED"/>
    <property type="match status" value="1"/>
</dbReference>
<evidence type="ECO:0000256" key="11">
    <source>
        <dbReference type="SAM" id="MobiDB-lite"/>
    </source>
</evidence>
<evidence type="ECO:0000256" key="3">
    <source>
        <dbReference type="ARBA" id="ARBA00022722"/>
    </source>
</evidence>
<proteinExistence type="inferred from homology"/>
<name>A0ABD0ZAJ9_9HEMI</name>
<dbReference type="InterPro" id="IPR021869">
    <property type="entry name" value="RNase_Zc3h12_NYN"/>
</dbReference>
<accession>A0ABD0ZAJ9</accession>
<keyword evidence="3" id="KW-0540">Nuclease</keyword>
<dbReference type="Gene3D" id="3.40.50.11980">
    <property type="match status" value="1"/>
</dbReference>
<evidence type="ECO:0000256" key="10">
    <source>
        <dbReference type="PROSITE-ProRule" id="PRU00723"/>
    </source>
</evidence>
<sequence length="522" mass="57882">MAYSYLLLFQSYVDSVCRSSGEEGSGGGTAGGEDSSYDSDYEGDEGGGRGGDQHRDVSRTASDTLAAEFAEYVSTGYTARLEFGLKLGYTEQHVQAALHKLGPNPSQNELLAELIKLGAQAQPLSSEGCYDCDDTQLRPIVIDGSNVAMSHGNKEVFSCRGIKICVDWFRARGHKEITVFVPKWRKEASRPDNPITDQDILYELERERLLVFTPSRLVGGKRLVCYDDRYILRLAAEIGGIVVSNDNYRDLAQESPKFRKVVEERILMYSFVNDRFMPPDDPLGRSGPLLEKFLRVSSHRGEPPPPCPYAKKCTYGNKCKFQHPERGALPQKTVTERLVEHAQRQLQARARDSSPVHLGKQLKGKSLSLPLQSSEASETKQGVLTRKTPLSRTKSNVVGGGSSLSPPPTLGFQMRGGQENSHKKLQRQLTLNPGCDPRLYQLRRCAAGGHQTVTRHVSVDTFLPPPPPPQHQTTAEQVRCRLHYHLASIFPEEQVRAAMQLYPTETNPKKICAAILGLPPKP</sequence>
<dbReference type="Pfam" id="PF18039">
    <property type="entry name" value="UBA_6"/>
    <property type="match status" value="1"/>
</dbReference>
<evidence type="ECO:0000313" key="14">
    <source>
        <dbReference type="Proteomes" id="UP001558652"/>
    </source>
</evidence>
<keyword evidence="9" id="KW-0460">Magnesium</keyword>
<feature type="compositionally biased region" description="Basic and acidic residues" evidence="11">
    <location>
        <begin position="342"/>
        <end position="354"/>
    </location>
</feature>
<dbReference type="GO" id="GO:0016787">
    <property type="term" value="F:hydrolase activity"/>
    <property type="evidence" value="ECO:0007669"/>
    <property type="project" value="UniProtKB-KW"/>
</dbReference>
<dbReference type="InterPro" id="IPR000571">
    <property type="entry name" value="Znf_CCCH"/>
</dbReference>
<keyword evidence="4 10" id="KW-0479">Metal-binding</keyword>
<dbReference type="GO" id="GO:0004519">
    <property type="term" value="F:endonuclease activity"/>
    <property type="evidence" value="ECO:0007669"/>
    <property type="project" value="UniProtKB-KW"/>
</dbReference>
<evidence type="ECO:0000256" key="8">
    <source>
        <dbReference type="ARBA" id="ARBA00022833"/>
    </source>
</evidence>
<evidence type="ECO:0000256" key="5">
    <source>
        <dbReference type="ARBA" id="ARBA00022759"/>
    </source>
</evidence>
<evidence type="ECO:0000256" key="7">
    <source>
        <dbReference type="ARBA" id="ARBA00022801"/>
    </source>
</evidence>
<keyword evidence="7" id="KW-0378">Hydrolase</keyword>
<evidence type="ECO:0000256" key="1">
    <source>
        <dbReference type="ARBA" id="ARBA00001946"/>
    </source>
</evidence>
<keyword evidence="5" id="KW-0255">Endonuclease</keyword>
<gene>
    <name evidence="13" type="ORF">AAG570_006274</name>
</gene>
<feature type="compositionally biased region" description="Acidic residues" evidence="11">
    <location>
        <begin position="35"/>
        <end position="45"/>
    </location>
</feature>
<dbReference type="FunFam" id="3.40.50.11980:FF:000001">
    <property type="entry name" value="ZC3H12A isoform 1"/>
    <property type="match status" value="1"/>
</dbReference>
<protein>
    <recommendedName>
        <fullName evidence="12">C3H1-type domain-containing protein</fullName>
    </recommendedName>
</protein>
<dbReference type="InterPro" id="IPR051101">
    <property type="entry name" value="ZC3H12/N4BP1_RNase_Reg"/>
</dbReference>
<organism evidence="13 14">
    <name type="scientific">Ranatra chinensis</name>
    <dbReference type="NCBI Taxonomy" id="642074"/>
    <lineage>
        <taxon>Eukaryota</taxon>
        <taxon>Metazoa</taxon>
        <taxon>Ecdysozoa</taxon>
        <taxon>Arthropoda</taxon>
        <taxon>Hexapoda</taxon>
        <taxon>Insecta</taxon>
        <taxon>Pterygota</taxon>
        <taxon>Neoptera</taxon>
        <taxon>Paraneoptera</taxon>
        <taxon>Hemiptera</taxon>
        <taxon>Heteroptera</taxon>
        <taxon>Panheteroptera</taxon>
        <taxon>Nepomorpha</taxon>
        <taxon>Nepidae</taxon>
        <taxon>Ranatrinae</taxon>
        <taxon>Ranatra</taxon>
    </lineage>
</organism>
<dbReference type="Proteomes" id="UP001558652">
    <property type="component" value="Unassembled WGS sequence"/>
</dbReference>
<feature type="domain" description="C3H1-type" evidence="12">
    <location>
        <begin position="301"/>
        <end position="326"/>
    </location>
</feature>
<feature type="compositionally biased region" description="Polar residues" evidence="11">
    <location>
        <begin position="375"/>
        <end position="385"/>
    </location>
</feature>
<feature type="region of interest" description="Disordered" evidence="11">
    <location>
        <begin position="20"/>
        <end position="57"/>
    </location>
</feature>
<evidence type="ECO:0000256" key="6">
    <source>
        <dbReference type="ARBA" id="ARBA00022771"/>
    </source>
</evidence>
<dbReference type="PROSITE" id="PS50103">
    <property type="entry name" value="ZF_C3H1"/>
    <property type="match status" value="1"/>
</dbReference>
<dbReference type="CDD" id="cd18729">
    <property type="entry name" value="PIN_Zc3h12-like"/>
    <property type="match status" value="1"/>
</dbReference>
<keyword evidence="14" id="KW-1185">Reference proteome</keyword>
<dbReference type="AlphaFoldDB" id="A0ABD0ZAJ9"/>